<gene>
    <name evidence="6" type="ORF">Cch02nite_64810</name>
</gene>
<dbReference type="Gene3D" id="3.90.1150.10">
    <property type="entry name" value="Aspartate Aminotransferase, domain 1"/>
    <property type="match status" value="1"/>
</dbReference>
<evidence type="ECO:0000313" key="7">
    <source>
        <dbReference type="Proteomes" id="UP000619293"/>
    </source>
</evidence>
<dbReference type="InterPro" id="IPR015424">
    <property type="entry name" value="PyrdxlP-dep_Trfase"/>
</dbReference>
<dbReference type="PANTHER" id="PTHR11601">
    <property type="entry name" value="CYSTEINE DESULFURYLASE FAMILY MEMBER"/>
    <property type="match status" value="1"/>
</dbReference>
<feature type="region of interest" description="Disordered" evidence="4">
    <location>
        <begin position="153"/>
        <end position="183"/>
    </location>
</feature>
<proteinExistence type="inferred from homology"/>
<dbReference type="Proteomes" id="UP000619293">
    <property type="component" value="Unassembled WGS sequence"/>
</dbReference>
<evidence type="ECO:0000256" key="4">
    <source>
        <dbReference type="SAM" id="MobiDB-lite"/>
    </source>
</evidence>
<protein>
    <recommendedName>
        <fullName evidence="5">Aminotransferase class V domain-containing protein</fullName>
    </recommendedName>
</protein>
<dbReference type="AlphaFoldDB" id="A0A8J3K5D8"/>
<evidence type="ECO:0000256" key="1">
    <source>
        <dbReference type="ARBA" id="ARBA00001933"/>
    </source>
</evidence>
<dbReference type="InterPro" id="IPR000192">
    <property type="entry name" value="Aminotrans_V_dom"/>
</dbReference>
<dbReference type="GO" id="GO:0031071">
    <property type="term" value="F:cysteine desulfurase activity"/>
    <property type="evidence" value="ECO:0007669"/>
    <property type="project" value="UniProtKB-EC"/>
</dbReference>
<dbReference type="Pfam" id="PF00266">
    <property type="entry name" value="Aminotran_5"/>
    <property type="match status" value="1"/>
</dbReference>
<comment type="catalytic activity">
    <reaction evidence="3">
        <text>(sulfur carrier)-H + L-cysteine = (sulfur carrier)-SH + L-alanine</text>
        <dbReference type="Rhea" id="RHEA:43892"/>
        <dbReference type="Rhea" id="RHEA-COMP:14737"/>
        <dbReference type="Rhea" id="RHEA-COMP:14739"/>
        <dbReference type="ChEBI" id="CHEBI:29917"/>
        <dbReference type="ChEBI" id="CHEBI:35235"/>
        <dbReference type="ChEBI" id="CHEBI:57972"/>
        <dbReference type="ChEBI" id="CHEBI:64428"/>
        <dbReference type="EC" id="2.8.1.7"/>
    </reaction>
</comment>
<comment type="caution">
    <text evidence="6">The sequence shown here is derived from an EMBL/GenBank/DDBJ whole genome shotgun (WGS) entry which is preliminary data.</text>
</comment>
<dbReference type="Gene3D" id="3.40.640.10">
    <property type="entry name" value="Type I PLP-dependent aspartate aminotransferase-like (Major domain)"/>
    <property type="match status" value="1"/>
</dbReference>
<dbReference type="InterPro" id="IPR015421">
    <property type="entry name" value="PyrdxlP-dep_Trfase_major"/>
</dbReference>
<sequence>MNSHPALIGEPIYLDYNATTPVDPAVVASMQPYLDTRFGNPASDHHYATAPADALATARGQVAALIGADPAGIVFTGSGSESDNLAIRGTVLAHPGHRRHVITQATEHPAVLATCHALHRLHGVDVTVLPVARDGLVDPRDLRAAITPHTTLTRGGCSPGTTGARSPRPCATGIRAPSASPVPTRRRASSWWWCPCGPRKTRSSARCCWSTPRSTGNCSRRVTRRGRSS</sequence>
<dbReference type="EMBL" id="BONG01000055">
    <property type="protein sequence ID" value="GIF93037.1"/>
    <property type="molecule type" value="Genomic_DNA"/>
</dbReference>
<dbReference type="SUPFAM" id="SSF53383">
    <property type="entry name" value="PLP-dependent transferases"/>
    <property type="match status" value="1"/>
</dbReference>
<dbReference type="PANTHER" id="PTHR11601:SF34">
    <property type="entry name" value="CYSTEINE DESULFURASE"/>
    <property type="match status" value="1"/>
</dbReference>
<organism evidence="6 7">
    <name type="scientific">Catellatospora chokoriensis</name>
    <dbReference type="NCBI Taxonomy" id="310353"/>
    <lineage>
        <taxon>Bacteria</taxon>
        <taxon>Bacillati</taxon>
        <taxon>Actinomycetota</taxon>
        <taxon>Actinomycetes</taxon>
        <taxon>Micromonosporales</taxon>
        <taxon>Micromonosporaceae</taxon>
        <taxon>Catellatospora</taxon>
    </lineage>
</organism>
<feature type="compositionally biased region" description="Polar residues" evidence="4">
    <location>
        <begin position="153"/>
        <end position="164"/>
    </location>
</feature>
<evidence type="ECO:0000313" key="6">
    <source>
        <dbReference type="EMBL" id="GIF93037.1"/>
    </source>
</evidence>
<accession>A0A8J3K5D8</accession>
<dbReference type="InterPro" id="IPR015422">
    <property type="entry name" value="PyrdxlP-dep_Trfase_small"/>
</dbReference>
<reference evidence="6 7" key="1">
    <citation type="submission" date="2021-01" db="EMBL/GenBank/DDBJ databases">
        <title>Whole genome shotgun sequence of Catellatospora chokoriensis NBRC 107358.</title>
        <authorList>
            <person name="Komaki H."/>
            <person name="Tamura T."/>
        </authorList>
    </citation>
    <scope>NUCLEOTIDE SEQUENCE [LARGE SCALE GENOMIC DNA]</scope>
    <source>
        <strain evidence="6 7">NBRC 107358</strain>
    </source>
</reference>
<evidence type="ECO:0000256" key="2">
    <source>
        <dbReference type="ARBA" id="ARBA00006490"/>
    </source>
</evidence>
<comment type="cofactor">
    <cofactor evidence="1">
        <name>pyridoxal 5'-phosphate</name>
        <dbReference type="ChEBI" id="CHEBI:597326"/>
    </cofactor>
</comment>
<keyword evidence="7" id="KW-1185">Reference proteome</keyword>
<evidence type="ECO:0000259" key="5">
    <source>
        <dbReference type="Pfam" id="PF00266"/>
    </source>
</evidence>
<feature type="domain" description="Aminotransferase class V" evidence="5">
    <location>
        <begin position="12"/>
        <end position="152"/>
    </location>
</feature>
<evidence type="ECO:0000256" key="3">
    <source>
        <dbReference type="ARBA" id="ARBA00050776"/>
    </source>
</evidence>
<name>A0A8J3K5D8_9ACTN</name>
<comment type="similarity">
    <text evidence="2">Belongs to the class-V pyridoxal-phosphate-dependent aminotransferase family. NifS/IscS subfamily.</text>
</comment>